<dbReference type="GO" id="GO:0004799">
    <property type="term" value="F:thymidylate synthase activity"/>
    <property type="evidence" value="ECO:0007669"/>
    <property type="project" value="TreeGrafter"/>
</dbReference>
<evidence type="ECO:0000313" key="2">
    <source>
        <dbReference type="Proteomes" id="UP000230238"/>
    </source>
</evidence>
<sequence>MKTKKGEFIMGNLDVLKKRFNPRRFYRDETTGTEIEVDGAFVRIDPSLESQRGKEVIEIPLEDLLQDPAVIRSARVSTGRDTKDINEKAGRLIEKLYSGHHETPFEGGVTLRLKVITPICYAEPFFQLPLSHNERSLRYSAYNFETEHFFIPPVYRAKQWIVPVYEEGERESQKLYQFFLSQGVSREQARFALLFRFFTEFYWTVSLRHLLEILSWEPNVLTPAAFWSIRDNLIAQIIKDWTPWTADVVFEKPRLTPTNFGLSHSSEIIEAMLETLKKQAQKEDVVSIGSIWFLPVCGNDEILKLGVLTNPNPRRGFGHASMTFLLNIPIFVYRQWVRHRYGAWSALPTNFDEVVHHRDFYLPLSWRRQLGGAMDYNYEEVEPELSSKLRLMFFNFVEGCCRRYRRLRQFGVPPQDAALNLPYVFRVKRLWTANVESLMNFFSLRCDKQAQWEIRQFAHAIYPRFRKSFPWANEIFLRYLNFGKSSIFR</sequence>
<dbReference type="PANTHER" id="PTHR34934:SF1">
    <property type="entry name" value="FLAVIN-DEPENDENT THYMIDYLATE SYNTHASE"/>
    <property type="match status" value="1"/>
</dbReference>
<dbReference type="Pfam" id="PF02511">
    <property type="entry name" value="Thy1"/>
    <property type="match status" value="2"/>
</dbReference>
<organism evidence="1 2">
    <name type="scientific">Candidatus Jorgensenbacteria bacterium CG_4_10_14_0_8_um_filter_39_13</name>
    <dbReference type="NCBI Taxonomy" id="1974589"/>
    <lineage>
        <taxon>Bacteria</taxon>
        <taxon>Candidatus Joergenseniibacteriota</taxon>
    </lineage>
</organism>
<dbReference type="GO" id="GO:0050660">
    <property type="term" value="F:flavin adenine dinucleotide binding"/>
    <property type="evidence" value="ECO:0007669"/>
    <property type="project" value="InterPro"/>
</dbReference>
<name>A0A2M7RFS7_9BACT</name>
<dbReference type="SUPFAM" id="SSF69796">
    <property type="entry name" value="Thymidylate synthase-complementing protein Thy1"/>
    <property type="match status" value="2"/>
</dbReference>
<protein>
    <recommendedName>
        <fullName evidence="3">Thymidylate synthase (FAD)</fullName>
    </recommendedName>
</protein>
<gene>
    <name evidence="1" type="ORF">COY65_02930</name>
</gene>
<evidence type="ECO:0008006" key="3">
    <source>
        <dbReference type="Google" id="ProtNLM"/>
    </source>
</evidence>
<dbReference type="AlphaFoldDB" id="A0A2M7RFS7"/>
<accession>A0A2M7RFS7</accession>
<dbReference type="PANTHER" id="PTHR34934">
    <property type="entry name" value="FLAVIN-DEPENDENT THYMIDYLATE SYNTHASE"/>
    <property type="match status" value="1"/>
</dbReference>
<dbReference type="GO" id="GO:0070402">
    <property type="term" value="F:NADPH binding"/>
    <property type="evidence" value="ECO:0007669"/>
    <property type="project" value="TreeGrafter"/>
</dbReference>
<dbReference type="InterPro" id="IPR003669">
    <property type="entry name" value="Thymidylate_synthase_ThyX"/>
</dbReference>
<dbReference type="GO" id="GO:0006231">
    <property type="term" value="P:dTMP biosynthetic process"/>
    <property type="evidence" value="ECO:0007669"/>
    <property type="project" value="InterPro"/>
</dbReference>
<dbReference type="GO" id="GO:0050797">
    <property type="term" value="F:thymidylate synthase (FAD) activity"/>
    <property type="evidence" value="ECO:0007669"/>
    <property type="project" value="InterPro"/>
</dbReference>
<dbReference type="Gene3D" id="3.30.1360.170">
    <property type="match status" value="2"/>
</dbReference>
<dbReference type="PROSITE" id="PS51331">
    <property type="entry name" value="THYX"/>
    <property type="match status" value="1"/>
</dbReference>
<dbReference type="Proteomes" id="UP000230238">
    <property type="component" value="Unassembled WGS sequence"/>
</dbReference>
<comment type="caution">
    <text evidence="1">The sequence shown here is derived from an EMBL/GenBank/DDBJ whole genome shotgun (WGS) entry which is preliminary data.</text>
</comment>
<reference evidence="2" key="1">
    <citation type="submission" date="2017-09" db="EMBL/GenBank/DDBJ databases">
        <title>Depth-based differentiation of microbial function through sediment-hosted aquifers and enrichment of novel symbionts in the deep terrestrial subsurface.</title>
        <authorList>
            <person name="Probst A.J."/>
            <person name="Ladd B."/>
            <person name="Jarett J.K."/>
            <person name="Geller-Mcgrath D.E."/>
            <person name="Sieber C.M.K."/>
            <person name="Emerson J.B."/>
            <person name="Anantharaman K."/>
            <person name="Thomas B.C."/>
            <person name="Malmstrom R."/>
            <person name="Stieglmeier M."/>
            <person name="Klingl A."/>
            <person name="Woyke T."/>
            <person name="Ryan C.M."/>
            <person name="Banfield J.F."/>
        </authorList>
    </citation>
    <scope>NUCLEOTIDE SEQUENCE [LARGE SCALE GENOMIC DNA]</scope>
</reference>
<dbReference type="InterPro" id="IPR036098">
    <property type="entry name" value="Thymidylate_synthase_ThyX_sf"/>
</dbReference>
<dbReference type="EMBL" id="PFME01000040">
    <property type="protein sequence ID" value="PIY95590.1"/>
    <property type="molecule type" value="Genomic_DNA"/>
</dbReference>
<dbReference type="CDD" id="cd20175">
    <property type="entry name" value="ThyX"/>
    <property type="match status" value="2"/>
</dbReference>
<proteinExistence type="predicted"/>
<evidence type="ECO:0000313" key="1">
    <source>
        <dbReference type="EMBL" id="PIY95590.1"/>
    </source>
</evidence>